<dbReference type="EMBL" id="BTSY01000004">
    <property type="protein sequence ID" value="GMT26120.1"/>
    <property type="molecule type" value="Genomic_DNA"/>
</dbReference>
<feature type="non-terminal residue" evidence="7">
    <location>
        <position position="256"/>
    </location>
</feature>
<feature type="transmembrane region" description="Helical" evidence="6">
    <location>
        <begin position="164"/>
        <end position="182"/>
    </location>
</feature>
<keyword evidence="8" id="KW-1185">Reference proteome</keyword>
<evidence type="ECO:0000256" key="5">
    <source>
        <dbReference type="ARBA" id="ARBA00023136"/>
    </source>
</evidence>
<keyword evidence="3 6" id="KW-0812">Transmembrane</keyword>
<evidence type="ECO:0000313" key="7">
    <source>
        <dbReference type="EMBL" id="GMT26120.1"/>
    </source>
</evidence>
<feature type="transmembrane region" description="Helical" evidence="6">
    <location>
        <begin position="33"/>
        <end position="53"/>
    </location>
</feature>
<feature type="transmembrane region" description="Helical" evidence="6">
    <location>
        <begin position="189"/>
        <end position="209"/>
    </location>
</feature>
<dbReference type="GO" id="GO:0016020">
    <property type="term" value="C:membrane"/>
    <property type="evidence" value="ECO:0007669"/>
    <property type="project" value="UniProtKB-SubCell"/>
</dbReference>
<accession>A0AAV5W2T0</accession>
<evidence type="ECO:0000256" key="1">
    <source>
        <dbReference type="ARBA" id="ARBA00004141"/>
    </source>
</evidence>
<dbReference type="Pfam" id="PF00860">
    <property type="entry name" value="Xan_ur_permease"/>
    <property type="match status" value="1"/>
</dbReference>
<dbReference type="InterPro" id="IPR006043">
    <property type="entry name" value="NCS2"/>
</dbReference>
<dbReference type="Proteomes" id="UP001432322">
    <property type="component" value="Unassembled WGS sequence"/>
</dbReference>
<proteinExistence type="inferred from homology"/>
<comment type="similarity">
    <text evidence="2">Belongs to the nucleobase:cation symporter-2 (NCS2) (TC 2.A.40) family.</text>
</comment>
<evidence type="ECO:0000256" key="6">
    <source>
        <dbReference type="SAM" id="Phobius"/>
    </source>
</evidence>
<feature type="transmembrane region" description="Helical" evidence="6">
    <location>
        <begin position="65"/>
        <end position="85"/>
    </location>
</feature>
<organism evidence="7 8">
    <name type="scientific">Pristionchus fissidentatus</name>
    <dbReference type="NCBI Taxonomy" id="1538716"/>
    <lineage>
        <taxon>Eukaryota</taxon>
        <taxon>Metazoa</taxon>
        <taxon>Ecdysozoa</taxon>
        <taxon>Nematoda</taxon>
        <taxon>Chromadorea</taxon>
        <taxon>Rhabditida</taxon>
        <taxon>Rhabditina</taxon>
        <taxon>Diplogasteromorpha</taxon>
        <taxon>Diplogasteroidea</taxon>
        <taxon>Neodiplogasteridae</taxon>
        <taxon>Pristionchus</taxon>
    </lineage>
</organism>
<comment type="subcellular location">
    <subcellularLocation>
        <location evidence="1">Membrane</location>
        <topology evidence="1">Multi-pass membrane protein</topology>
    </subcellularLocation>
</comment>
<reference evidence="7" key="1">
    <citation type="submission" date="2023-10" db="EMBL/GenBank/DDBJ databases">
        <title>Genome assembly of Pristionchus species.</title>
        <authorList>
            <person name="Yoshida K."/>
            <person name="Sommer R.J."/>
        </authorList>
    </citation>
    <scope>NUCLEOTIDE SEQUENCE</scope>
    <source>
        <strain evidence="7">RS5133</strain>
    </source>
</reference>
<feature type="transmembrane region" description="Helical" evidence="6">
    <location>
        <begin position="138"/>
        <end position="158"/>
    </location>
</feature>
<comment type="caution">
    <text evidence="7">The sequence shown here is derived from an EMBL/GenBank/DDBJ whole genome shotgun (WGS) entry which is preliminary data.</text>
</comment>
<feature type="transmembrane region" description="Helical" evidence="6">
    <location>
        <begin position="234"/>
        <end position="255"/>
    </location>
</feature>
<protein>
    <submittedName>
        <fullName evidence="7">Uncharacterized protein</fullName>
    </submittedName>
</protein>
<gene>
    <name evidence="7" type="ORF">PFISCL1PPCAC_17417</name>
</gene>
<name>A0AAV5W2T0_9BILA</name>
<dbReference type="PANTHER" id="PTHR11119">
    <property type="entry name" value="XANTHINE-URACIL / VITAMIN C PERMEASE FAMILY MEMBER"/>
    <property type="match status" value="1"/>
</dbReference>
<dbReference type="AlphaFoldDB" id="A0AAV5W2T0"/>
<dbReference type="GO" id="GO:0022857">
    <property type="term" value="F:transmembrane transporter activity"/>
    <property type="evidence" value="ECO:0007669"/>
    <property type="project" value="InterPro"/>
</dbReference>
<evidence type="ECO:0000256" key="3">
    <source>
        <dbReference type="ARBA" id="ARBA00022692"/>
    </source>
</evidence>
<keyword evidence="4 6" id="KW-1133">Transmembrane helix</keyword>
<sequence>MDLSPPGENVETKINKGHLYLRVNDRPSWEESLLFGCQQATVCLSALLVYPFLVSQLACAGDATIALRVQLIATTFVACGIATLLQTSFGLRLSILNGTAFSFLPPLFAFFQLPENRCEIGQNVTVPEEEWKGRIQTISGSLAIACVVFIVIGATGAVGAFSKFVGPITIVPVLVLLTLSTVPMIDEKLSLHWISIVMILTLIVVVIYLDDVHVPIPIGIRPLRVVRVRVFGQFPYLISVGFVWVLCLILTVTGIE</sequence>
<evidence type="ECO:0000256" key="2">
    <source>
        <dbReference type="ARBA" id="ARBA00008821"/>
    </source>
</evidence>
<evidence type="ECO:0000313" key="8">
    <source>
        <dbReference type="Proteomes" id="UP001432322"/>
    </source>
</evidence>
<keyword evidence="5 6" id="KW-0472">Membrane</keyword>
<evidence type="ECO:0000256" key="4">
    <source>
        <dbReference type="ARBA" id="ARBA00022989"/>
    </source>
</evidence>